<feature type="domain" description="F-box" evidence="1">
    <location>
        <begin position="188"/>
        <end position="238"/>
    </location>
</feature>
<dbReference type="Proteomes" id="UP001367508">
    <property type="component" value="Unassembled WGS sequence"/>
</dbReference>
<dbReference type="PROSITE" id="PS50181">
    <property type="entry name" value="FBOX"/>
    <property type="match status" value="1"/>
</dbReference>
<name>A0AAN9KDI4_CANGL</name>
<dbReference type="Pfam" id="PF05641">
    <property type="entry name" value="Agenet"/>
    <property type="match status" value="1"/>
</dbReference>
<dbReference type="InterPro" id="IPR014002">
    <property type="entry name" value="Agenet_dom_plant"/>
</dbReference>
<dbReference type="CDD" id="cd22160">
    <property type="entry name" value="F-box_AtFBL13-like"/>
    <property type="match status" value="1"/>
</dbReference>
<organism evidence="2 3">
    <name type="scientific">Canavalia gladiata</name>
    <name type="common">Sword bean</name>
    <name type="synonym">Dolichos gladiatus</name>
    <dbReference type="NCBI Taxonomy" id="3824"/>
    <lineage>
        <taxon>Eukaryota</taxon>
        <taxon>Viridiplantae</taxon>
        <taxon>Streptophyta</taxon>
        <taxon>Embryophyta</taxon>
        <taxon>Tracheophyta</taxon>
        <taxon>Spermatophyta</taxon>
        <taxon>Magnoliopsida</taxon>
        <taxon>eudicotyledons</taxon>
        <taxon>Gunneridae</taxon>
        <taxon>Pentapetalae</taxon>
        <taxon>rosids</taxon>
        <taxon>fabids</taxon>
        <taxon>Fabales</taxon>
        <taxon>Fabaceae</taxon>
        <taxon>Papilionoideae</taxon>
        <taxon>50 kb inversion clade</taxon>
        <taxon>NPAAA clade</taxon>
        <taxon>indigoferoid/millettioid clade</taxon>
        <taxon>Phaseoleae</taxon>
        <taxon>Canavalia</taxon>
    </lineage>
</organism>
<dbReference type="InterPro" id="IPR032675">
    <property type="entry name" value="LRR_dom_sf"/>
</dbReference>
<evidence type="ECO:0000313" key="3">
    <source>
        <dbReference type="Proteomes" id="UP001367508"/>
    </source>
</evidence>
<dbReference type="EMBL" id="JAYMYQ010000008">
    <property type="protein sequence ID" value="KAK7315014.1"/>
    <property type="molecule type" value="Genomic_DNA"/>
</dbReference>
<dbReference type="AlphaFoldDB" id="A0AAN9KDI4"/>
<dbReference type="CDD" id="cd20406">
    <property type="entry name" value="Tudor_Agenet_AtDUF_rpt2_4"/>
    <property type="match status" value="1"/>
</dbReference>
<dbReference type="Pfam" id="PF00646">
    <property type="entry name" value="F-box"/>
    <property type="match status" value="1"/>
</dbReference>
<dbReference type="InterPro" id="IPR008395">
    <property type="entry name" value="Agenet-like_dom"/>
</dbReference>
<dbReference type="SMART" id="SM00743">
    <property type="entry name" value="Agenet"/>
    <property type="match status" value="2"/>
</dbReference>
<evidence type="ECO:0000313" key="2">
    <source>
        <dbReference type="EMBL" id="KAK7315014.1"/>
    </source>
</evidence>
<dbReference type="Gene3D" id="1.20.1280.50">
    <property type="match status" value="1"/>
</dbReference>
<dbReference type="CDD" id="cd20405">
    <property type="entry name" value="Tudor_Agenet_AtDUF_rpt1_3"/>
    <property type="match status" value="1"/>
</dbReference>
<dbReference type="Gene3D" id="3.80.10.10">
    <property type="entry name" value="Ribonuclease Inhibitor"/>
    <property type="match status" value="1"/>
</dbReference>
<accession>A0AAN9KDI4</accession>
<proteinExistence type="predicted"/>
<dbReference type="SUPFAM" id="SSF81383">
    <property type="entry name" value="F-box domain"/>
    <property type="match status" value="1"/>
</dbReference>
<dbReference type="PANTHER" id="PTHR32212">
    <property type="entry name" value="CYCLIN-LIKE F-BOX"/>
    <property type="match status" value="1"/>
</dbReference>
<dbReference type="InterPro" id="IPR053781">
    <property type="entry name" value="F-box_AtFBL13-like"/>
</dbReference>
<dbReference type="InterPro" id="IPR001810">
    <property type="entry name" value="F-box_dom"/>
</dbReference>
<reference evidence="2 3" key="1">
    <citation type="submission" date="2024-01" db="EMBL/GenBank/DDBJ databases">
        <title>The genomes of 5 underutilized Papilionoideae crops provide insights into root nodulation and disease resistanc.</title>
        <authorList>
            <person name="Jiang F."/>
        </authorList>
    </citation>
    <scope>NUCLEOTIDE SEQUENCE [LARGE SCALE GENOMIC DNA]</scope>
    <source>
        <strain evidence="2">LVBAO_FW01</strain>
        <tissue evidence="2">Leaves</tissue>
    </source>
</reference>
<dbReference type="InterPro" id="IPR036047">
    <property type="entry name" value="F-box-like_dom_sf"/>
</dbReference>
<comment type="caution">
    <text evidence="2">The sequence shown here is derived from an EMBL/GenBank/DDBJ whole genome shotgun (WGS) entry which is preliminary data.</text>
</comment>
<sequence length="529" mass="60804">MPRKSSSKHVSPYFKPGAAVEVTYDDQGFPSNWFSGTIVRCRAPDRFVVELHTLITDEETSDPVREVINLRQLRPQPPPENHRELKSGDRIEAFLHDAWWECQVTDDLGNERFGVYFMESNENMVFPREQLRIHRHWINSNWVPPIPIPESSNHKASMRGKERNRKLEEIMKERKRPSRRNKINDGDRDGLSDLPDIVLLHIMKFMDTKQAVQTSLLSKRWKNLCKRLTNLSFKFQRRVVRKFVSWILSKRDHSCSLLDLNIQTWIKPELLNSVVKYAVCHNVQHLTIHVHSNSYPNFEALPLIFSCHSLTSLTLSLGYRPTEIVLSKSMQLPALKTMCLAHAKFTATHNDCAEPFSNCPVLDTLILSHCYLHSDAKVLHISNSTLSSLTIYSLHGREVYQLAFSTPNLCSFNIKGFAGHQLSSTCNLPHVCEVHIDMFHAASSIIIRWLQVFTNVKKLTFSSVTLQNMLHDLSNPDSMCCQPPCFTRLESLKVKWKVFADISSEDVNNVVKYLLQNSPISGVDIIQSF</sequence>
<keyword evidence="3" id="KW-1185">Reference proteome</keyword>
<evidence type="ECO:0000259" key="1">
    <source>
        <dbReference type="PROSITE" id="PS50181"/>
    </source>
</evidence>
<dbReference type="SUPFAM" id="SSF52047">
    <property type="entry name" value="RNI-like"/>
    <property type="match status" value="1"/>
</dbReference>
<protein>
    <recommendedName>
        <fullName evidence="1">F-box domain-containing protein</fullName>
    </recommendedName>
</protein>
<gene>
    <name evidence="2" type="ORF">VNO77_33546</name>
</gene>
<dbReference type="PANTHER" id="PTHR32212:SF385">
    <property type="entry name" value="F-BOX_RNI_FBD-LIKE DOMAIN PROTEIN"/>
    <property type="match status" value="1"/>
</dbReference>